<evidence type="ECO:0000259" key="9">
    <source>
        <dbReference type="SMART" id="SM00856"/>
    </source>
</evidence>
<dbReference type="Proteomes" id="UP000015453">
    <property type="component" value="Unassembled WGS sequence"/>
</dbReference>
<dbReference type="GO" id="GO:0042545">
    <property type="term" value="P:cell wall modification"/>
    <property type="evidence" value="ECO:0007669"/>
    <property type="project" value="InterPro"/>
</dbReference>
<keyword evidence="11" id="KW-1185">Reference proteome</keyword>
<comment type="similarity">
    <text evidence="3">In the C-terminal section; belongs to the pectinesterase family.</text>
</comment>
<evidence type="ECO:0000313" key="11">
    <source>
        <dbReference type="Proteomes" id="UP000015453"/>
    </source>
</evidence>
<dbReference type="Pfam" id="PF01095">
    <property type="entry name" value="Pectinesterase"/>
    <property type="match status" value="1"/>
</dbReference>
<reference evidence="10 11" key="1">
    <citation type="journal article" date="2013" name="BMC Genomics">
        <title>The miniature genome of a carnivorous plant Genlisea aurea contains a low number of genes and short non-coding sequences.</title>
        <authorList>
            <person name="Leushkin E.V."/>
            <person name="Sutormin R.A."/>
            <person name="Nabieva E.R."/>
            <person name="Penin A.A."/>
            <person name="Kondrashov A.S."/>
            <person name="Logacheva M.D."/>
        </authorList>
    </citation>
    <scope>NUCLEOTIDE SEQUENCE [LARGE SCALE GENOMIC DNA]</scope>
</reference>
<dbReference type="SMART" id="SM00856">
    <property type="entry name" value="PMEI"/>
    <property type="match status" value="1"/>
</dbReference>
<evidence type="ECO:0000256" key="4">
    <source>
        <dbReference type="ARBA" id="ARBA00022801"/>
    </source>
</evidence>
<dbReference type="GO" id="GO:0004857">
    <property type="term" value="F:enzyme inhibitor activity"/>
    <property type="evidence" value="ECO:0007669"/>
    <property type="project" value="InterPro"/>
</dbReference>
<comment type="pathway">
    <text evidence="1">Glycan metabolism; pectin degradation; 2-dehydro-3-deoxy-D-gluconate from pectin: step 1/5.</text>
</comment>
<dbReference type="Pfam" id="PF04043">
    <property type="entry name" value="PMEI"/>
    <property type="match status" value="1"/>
</dbReference>
<dbReference type="GO" id="GO:0030599">
    <property type="term" value="F:pectinesterase activity"/>
    <property type="evidence" value="ECO:0007669"/>
    <property type="project" value="UniProtKB-EC"/>
</dbReference>
<dbReference type="UniPathway" id="UPA00545">
    <property type="reaction ID" value="UER00823"/>
</dbReference>
<dbReference type="EMBL" id="AUSU01007052">
    <property type="protein sequence ID" value="EPS61142.1"/>
    <property type="molecule type" value="Genomic_DNA"/>
</dbReference>
<gene>
    <name evidence="10" type="ORF">M569_13656</name>
</gene>
<dbReference type="OrthoDB" id="2019149at2759"/>
<keyword evidence="5" id="KW-0063">Aspartyl esterase</keyword>
<evidence type="ECO:0000256" key="5">
    <source>
        <dbReference type="ARBA" id="ARBA00023085"/>
    </source>
</evidence>
<dbReference type="PANTHER" id="PTHR31707">
    <property type="entry name" value="PECTINESTERASE"/>
    <property type="match status" value="1"/>
</dbReference>
<feature type="domain" description="Pectinesterase inhibitor" evidence="9">
    <location>
        <begin position="66"/>
        <end position="215"/>
    </location>
</feature>
<dbReference type="CDD" id="cd15798">
    <property type="entry name" value="PMEI-like_3"/>
    <property type="match status" value="1"/>
</dbReference>
<keyword evidence="8" id="KW-1133">Transmembrane helix</keyword>
<feature type="transmembrane region" description="Helical" evidence="8">
    <location>
        <begin position="34"/>
        <end position="55"/>
    </location>
</feature>
<comment type="catalytic activity">
    <reaction evidence="7">
        <text>[(1-&gt;4)-alpha-D-galacturonosyl methyl ester](n) + n H2O = [(1-&gt;4)-alpha-D-galacturonosyl](n) + n methanol + n H(+)</text>
        <dbReference type="Rhea" id="RHEA:22380"/>
        <dbReference type="Rhea" id="RHEA-COMP:14570"/>
        <dbReference type="Rhea" id="RHEA-COMP:14573"/>
        <dbReference type="ChEBI" id="CHEBI:15377"/>
        <dbReference type="ChEBI" id="CHEBI:15378"/>
        <dbReference type="ChEBI" id="CHEBI:17790"/>
        <dbReference type="ChEBI" id="CHEBI:140522"/>
        <dbReference type="ChEBI" id="CHEBI:140523"/>
        <dbReference type="EC" id="3.1.1.11"/>
    </reaction>
</comment>
<evidence type="ECO:0000256" key="1">
    <source>
        <dbReference type="ARBA" id="ARBA00005184"/>
    </source>
</evidence>
<evidence type="ECO:0000256" key="6">
    <source>
        <dbReference type="ARBA" id="ARBA00023316"/>
    </source>
</evidence>
<keyword evidence="8" id="KW-0812">Transmembrane</keyword>
<evidence type="ECO:0000256" key="2">
    <source>
        <dbReference type="ARBA" id="ARBA00006027"/>
    </source>
</evidence>
<dbReference type="InterPro" id="IPR006501">
    <property type="entry name" value="Pectinesterase_inhib_dom"/>
</dbReference>
<dbReference type="Gene3D" id="2.160.20.10">
    <property type="entry name" value="Single-stranded right-handed beta-helix, Pectin lyase-like"/>
    <property type="match status" value="1"/>
</dbReference>
<comment type="caution">
    <text evidence="10">The sequence shown here is derived from an EMBL/GenBank/DDBJ whole genome shotgun (WGS) entry which is preliminary data.</text>
</comment>
<dbReference type="Gene3D" id="1.20.140.40">
    <property type="entry name" value="Invertase/pectin methylesterase inhibitor family protein"/>
    <property type="match status" value="1"/>
</dbReference>
<accession>S8DN48</accession>
<name>S8DN48_9LAMI</name>
<evidence type="ECO:0000256" key="3">
    <source>
        <dbReference type="ARBA" id="ARBA00007786"/>
    </source>
</evidence>
<dbReference type="SUPFAM" id="SSF51126">
    <property type="entry name" value="Pectin lyase-like"/>
    <property type="match status" value="1"/>
</dbReference>
<dbReference type="InterPro" id="IPR012334">
    <property type="entry name" value="Pectin_lyas_fold"/>
</dbReference>
<dbReference type="InterPro" id="IPR035513">
    <property type="entry name" value="Invertase/methylesterase_inhib"/>
</dbReference>
<dbReference type="NCBIfam" id="TIGR01614">
    <property type="entry name" value="PME_inhib"/>
    <property type="match status" value="1"/>
</dbReference>
<sequence length="365" mass="39623">MEYGRLTAPGDGTVFSPSVARKPPPRKSAFIKQIVLIVAAILTAASAAGAAVWYVNREKIGHHRRSPPPAMSRACGRTLYQELCFASLVDYPGSTSASDEDLVHISFNLTLQKFGRALYAASEIENLAMDPRVRSAYGDCLELLDDSVDLLSRSLSAVLRGGTSSAGDVVTWLSASMTNHDTCIQGFAELSGDVKNHMTSRLKDLSELVSNCLAIYASIARGFDIAGIPIQNRRRSLKHHDDEEKESSRFPVWLSRRDKMLLQIPGVAVRADVVVSADGTGTCKTIGEAIRLAPDYGNRRFIIYVRAGKYEEEFLKIGRKKTNVMLVGDGKAATVISGGKSVQDNITTFRTASFVSESLPGAFDS</sequence>
<protein>
    <submittedName>
        <fullName evidence="10">Pectinesterase</fullName>
    </submittedName>
</protein>
<dbReference type="InterPro" id="IPR000070">
    <property type="entry name" value="Pectinesterase_cat"/>
</dbReference>
<keyword evidence="8" id="KW-0472">Membrane</keyword>
<proteinExistence type="inferred from homology"/>
<evidence type="ECO:0000313" key="10">
    <source>
        <dbReference type="EMBL" id="EPS61142.1"/>
    </source>
</evidence>
<dbReference type="InterPro" id="IPR011050">
    <property type="entry name" value="Pectin_lyase_fold/virulence"/>
</dbReference>
<keyword evidence="4" id="KW-0378">Hydrolase</keyword>
<dbReference type="SUPFAM" id="SSF101148">
    <property type="entry name" value="Plant invertase/pectin methylesterase inhibitor"/>
    <property type="match status" value="1"/>
</dbReference>
<dbReference type="AlphaFoldDB" id="S8DN48"/>
<evidence type="ECO:0000256" key="8">
    <source>
        <dbReference type="SAM" id="Phobius"/>
    </source>
</evidence>
<comment type="similarity">
    <text evidence="2">In the N-terminal section; belongs to the PMEI family.</text>
</comment>
<evidence type="ECO:0000256" key="7">
    <source>
        <dbReference type="ARBA" id="ARBA00047928"/>
    </source>
</evidence>
<dbReference type="GO" id="GO:0045490">
    <property type="term" value="P:pectin catabolic process"/>
    <property type="evidence" value="ECO:0007669"/>
    <property type="project" value="UniProtKB-UniPathway"/>
</dbReference>
<keyword evidence="6" id="KW-0961">Cell wall biogenesis/degradation</keyword>
<organism evidence="10 11">
    <name type="scientific">Genlisea aurea</name>
    <dbReference type="NCBI Taxonomy" id="192259"/>
    <lineage>
        <taxon>Eukaryota</taxon>
        <taxon>Viridiplantae</taxon>
        <taxon>Streptophyta</taxon>
        <taxon>Embryophyta</taxon>
        <taxon>Tracheophyta</taxon>
        <taxon>Spermatophyta</taxon>
        <taxon>Magnoliopsida</taxon>
        <taxon>eudicotyledons</taxon>
        <taxon>Gunneridae</taxon>
        <taxon>Pentapetalae</taxon>
        <taxon>asterids</taxon>
        <taxon>lamiids</taxon>
        <taxon>Lamiales</taxon>
        <taxon>Lentibulariaceae</taxon>
        <taxon>Genlisea</taxon>
    </lineage>
</organism>